<dbReference type="PANTHER" id="PTHR48079">
    <property type="entry name" value="PROTEIN YEEZ"/>
    <property type="match status" value="1"/>
</dbReference>
<dbReference type="InterPro" id="IPR016040">
    <property type="entry name" value="NAD(P)-bd_dom"/>
</dbReference>
<dbReference type="GO" id="GO:0005737">
    <property type="term" value="C:cytoplasm"/>
    <property type="evidence" value="ECO:0007669"/>
    <property type="project" value="TreeGrafter"/>
</dbReference>
<keyword evidence="3" id="KW-1185">Reference proteome</keyword>
<dbReference type="Pfam" id="PF13460">
    <property type="entry name" value="NAD_binding_10"/>
    <property type="match status" value="1"/>
</dbReference>
<protein>
    <submittedName>
        <fullName evidence="2">NAD(P)H-binding protein</fullName>
    </submittedName>
</protein>
<dbReference type="Proteomes" id="UP000325141">
    <property type="component" value="Unassembled WGS sequence"/>
</dbReference>
<comment type="caution">
    <text evidence="2">The sequence shown here is derived from an EMBL/GenBank/DDBJ whole genome shotgun (WGS) entry which is preliminary data.</text>
</comment>
<proteinExistence type="predicted"/>
<dbReference type="InterPro" id="IPR036291">
    <property type="entry name" value="NAD(P)-bd_dom_sf"/>
</dbReference>
<evidence type="ECO:0000313" key="2">
    <source>
        <dbReference type="EMBL" id="KAA5535262.1"/>
    </source>
</evidence>
<organism evidence="2 3">
    <name type="scientific">Paenimyroides baculatum</name>
    <dbReference type="NCBI Taxonomy" id="2608000"/>
    <lineage>
        <taxon>Bacteria</taxon>
        <taxon>Pseudomonadati</taxon>
        <taxon>Bacteroidota</taxon>
        <taxon>Flavobacteriia</taxon>
        <taxon>Flavobacteriales</taxon>
        <taxon>Flavobacteriaceae</taxon>
        <taxon>Paenimyroides</taxon>
    </lineage>
</organism>
<feature type="domain" description="NAD(P)-binding" evidence="1">
    <location>
        <begin position="9"/>
        <end position="203"/>
    </location>
</feature>
<dbReference type="PANTHER" id="PTHR48079:SF6">
    <property type="entry name" value="NAD(P)-BINDING DOMAIN-CONTAINING PROTEIN-RELATED"/>
    <property type="match status" value="1"/>
</dbReference>
<sequence length="268" mass="30128">MKKISILGAGWLGNPLALQLKSNGQELKVSTTTPEKISSFNENGIESFIVNVGSNSDTENLDNLLTDTDILIITIPPGRSKPSESTYVDRIKSIIPFIEKHDIKNVLYTSSTTVYLSLKGNVNEETPIVPVSEMDQQIFEIENLLLNNQNFNATILRLGGLIGEDRHPVKFIVKRENVDDANNPVNMIHRTDIIRFLEKIIENEIPNDVFNIVAPINLNRRDFYTQEAAKLGLSPLPKFTDNPNADMRNVSGQKISKKYGLDYLYLLD</sequence>
<evidence type="ECO:0000259" key="1">
    <source>
        <dbReference type="Pfam" id="PF13460"/>
    </source>
</evidence>
<dbReference type="EMBL" id="VWSG01000005">
    <property type="protein sequence ID" value="KAA5535262.1"/>
    <property type="molecule type" value="Genomic_DNA"/>
</dbReference>
<dbReference type="RefSeq" id="WP_150012056.1">
    <property type="nucleotide sequence ID" value="NZ_VWSG01000005.1"/>
</dbReference>
<dbReference type="InterPro" id="IPR051783">
    <property type="entry name" value="NAD(P)-dependent_oxidoreduct"/>
</dbReference>
<dbReference type="SUPFAM" id="SSF51735">
    <property type="entry name" value="NAD(P)-binding Rossmann-fold domains"/>
    <property type="match status" value="1"/>
</dbReference>
<dbReference type="GO" id="GO:0004029">
    <property type="term" value="F:aldehyde dehydrogenase (NAD+) activity"/>
    <property type="evidence" value="ECO:0007669"/>
    <property type="project" value="TreeGrafter"/>
</dbReference>
<accession>A0A5M6CMP9</accession>
<dbReference type="AlphaFoldDB" id="A0A5M6CMP9"/>
<evidence type="ECO:0000313" key="3">
    <source>
        <dbReference type="Proteomes" id="UP000325141"/>
    </source>
</evidence>
<dbReference type="Gene3D" id="3.40.50.720">
    <property type="entry name" value="NAD(P)-binding Rossmann-like Domain"/>
    <property type="match status" value="1"/>
</dbReference>
<name>A0A5M6CMP9_9FLAO</name>
<reference evidence="2 3" key="1">
    <citation type="submission" date="2019-09" db="EMBL/GenBank/DDBJ databases">
        <title>Genome sequence and assembly of Flavobacterium sp.</title>
        <authorList>
            <person name="Chhetri G."/>
        </authorList>
    </citation>
    <scope>NUCLEOTIDE SEQUENCE [LARGE SCALE GENOMIC DNA]</scope>
    <source>
        <strain evidence="2 3">SNL9</strain>
    </source>
</reference>
<gene>
    <name evidence="2" type="ORF">F0460_08070</name>
</gene>